<keyword evidence="5" id="KW-1185">Reference proteome</keyword>
<dbReference type="InterPro" id="IPR006860">
    <property type="entry name" value="FecR"/>
</dbReference>
<dbReference type="PANTHER" id="PTHR30273">
    <property type="entry name" value="PERIPLASMIC SIGNAL SENSOR AND SIGMA FACTOR ACTIVATOR FECR-RELATED"/>
    <property type="match status" value="1"/>
</dbReference>
<accession>A0A4S1X1C5</accession>
<reference evidence="4 5" key="1">
    <citation type="submission" date="2019-04" db="EMBL/GenBank/DDBJ databases">
        <title>Sphingomonas psychrotolerans sp. nov., isolated from soil in the Tianshan Mountains, Xinjiang, China.</title>
        <authorList>
            <person name="Luo Y."/>
            <person name="Sheng H."/>
        </authorList>
    </citation>
    <scope>NUCLEOTIDE SEQUENCE [LARGE SCALE GENOMIC DNA]</scope>
    <source>
        <strain evidence="4 5">ZFGT-11</strain>
    </source>
</reference>
<dbReference type="InterPro" id="IPR012373">
    <property type="entry name" value="Ferrdict_sens_TM"/>
</dbReference>
<comment type="caution">
    <text evidence="4">The sequence shown here is derived from an EMBL/GenBank/DDBJ whole genome shotgun (WGS) entry which is preliminary data.</text>
</comment>
<evidence type="ECO:0000259" key="3">
    <source>
        <dbReference type="Pfam" id="PF16220"/>
    </source>
</evidence>
<dbReference type="PANTHER" id="PTHR30273:SF2">
    <property type="entry name" value="PROTEIN FECR"/>
    <property type="match status" value="1"/>
</dbReference>
<gene>
    <name evidence="4" type="ORF">E5A73_20770</name>
</gene>
<dbReference type="Pfam" id="PF04773">
    <property type="entry name" value="FecR"/>
    <property type="match status" value="1"/>
</dbReference>
<dbReference type="PIRSF" id="PIRSF018266">
    <property type="entry name" value="FecR"/>
    <property type="match status" value="1"/>
</dbReference>
<dbReference type="InterPro" id="IPR032623">
    <property type="entry name" value="FecR_N"/>
</dbReference>
<dbReference type="Proteomes" id="UP000306147">
    <property type="component" value="Unassembled WGS sequence"/>
</dbReference>
<keyword evidence="1" id="KW-0812">Transmembrane</keyword>
<feature type="domain" description="FecR protein" evidence="2">
    <location>
        <begin position="138"/>
        <end position="228"/>
    </location>
</feature>
<dbReference type="AlphaFoldDB" id="A0A4S1X1C5"/>
<sequence length="344" mass="37070">MTGSADAAGKGGFGADRERADREATDWLILLQDDPRNRELRARFEAWLHAAPDNAAAWAETRHVSSAIVATPPVHRAEWADLARAQSENLVDSQTARLRRGTRQAARRWGLGVSAAAAACVAIVAGPELLLVLSADATARAGEIRTVHLDDGSTVRLAAGGALKVDFAGGRRHVQLLRGNAFFDVAHDAAHPFRVSTGDAAVTVLGTAFEVRAEGDGAAVAVRRGQVKVDCSPGQRTAEFLTAGQAVKLDCKSTPRRSSIRPVRIAAWTQGQFIADDRSMRETIDAIRPWYRGLIIARGAELDRRRVTGIYDLRHPDQALGALAQAHQASVTRVMPWITIFSTN</sequence>
<keyword evidence="1" id="KW-0472">Membrane</keyword>
<dbReference type="RefSeq" id="WP_135965773.1">
    <property type="nucleotide sequence ID" value="NZ_SRXT01000010.1"/>
</dbReference>
<dbReference type="Pfam" id="PF16220">
    <property type="entry name" value="DUF4880"/>
    <property type="match status" value="1"/>
</dbReference>
<keyword evidence="1" id="KW-1133">Transmembrane helix</keyword>
<name>A0A4S1X1C5_9SPHN</name>
<proteinExistence type="predicted"/>
<evidence type="ECO:0000313" key="5">
    <source>
        <dbReference type="Proteomes" id="UP000306147"/>
    </source>
</evidence>
<dbReference type="EMBL" id="SRXT01000010">
    <property type="protein sequence ID" value="TGX48737.1"/>
    <property type="molecule type" value="Genomic_DNA"/>
</dbReference>
<feature type="domain" description="FecR N-terminal" evidence="3">
    <location>
        <begin position="22"/>
        <end position="62"/>
    </location>
</feature>
<evidence type="ECO:0000259" key="2">
    <source>
        <dbReference type="Pfam" id="PF04773"/>
    </source>
</evidence>
<dbReference type="GO" id="GO:0016989">
    <property type="term" value="F:sigma factor antagonist activity"/>
    <property type="evidence" value="ECO:0007669"/>
    <property type="project" value="TreeGrafter"/>
</dbReference>
<protein>
    <submittedName>
        <fullName evidence="4">DUF4880 domain-containing protein</fullName>
    </submittedName>
</protein>
<dbReference type="Gene3D" id="2.60.120.1440">
    <property type="match status" value="1"/>
</dbReference>
<dbReference type="OrthoDB" id="9798846at2"/>
<evidence type="ECO:0000256" key="1">
    <source>
        <dbReference type="SAM" id="Phobius"/>
    </source>
</evidence>
<feature type="transmembrane region" description="Helical" evidence="1">
    <location>
        <begin position="109"/>
        <end position="133"/>
    </location>
</feature>
<organism evidence="4 5">
    <name type="scientific">Sphingomonas gei</name>
    <dbReference type="NCBI Taxonomy" id="1395960"/>
    <lineage>
        <taxon>Bacteria</taxon>
        <taxon>Pseudomonadati</taxon>
        <taxon>Pseudomonadota</taxon>
        <taxon>Alphaproteobacteria</taxon>
        <taxon>Sphingomonadales</taxon>
        <taxon>Sphingomonadaceae</taxon>
        <taxon>Sphingomonas</taxon>
    </lineage>
</organism>
<evidence type="ECO:0000313" key="4">
    <source>
        <dbReference type="EMBL" id="TGX48737.1"/>
    </source>
</evidence>